<gene>
    <name evidence="1" type="ORF">MJO28_003780</name>
</gene>
<name>A0ACC0EMK4_9BASI</name>
<sequence length="785" mass="86476">MAATKDDLASLPTLLGSSNYPMWSCRLTAFLTYKKLFAVVTVDPGPRPTQAVKDQLSEAAHILGNKIGDKIYNGIVTPARNTNGYAIWTKVTRLYGSNTTHTSNRALARWNHLRYEGNLTTFLEQVESCLAEFASIGKVHEEGTICGTIIAKISIKRPGVTDPLLMNDVLMNDSEMLIEKLKDLASHEEMVHKNPHAEKHANAFNSNGRTRPKPGCKNGSHNPQNDHPLEQCWGLHPDLRPIRGKPRNKTATSNNVTAEDAPPSQSTSYDRPAFAHCITAYSFSAHGSQCPPVLDSGASHHMFNDLAFFHETTVCNIPINTGKGTGDLTATRKGTAQILQSTGKTLMLEDALFVPGMARNLISLCRLTNSFVSINRKGNRHSVNVDGHVHFTCNMVNGILEFEEDIGPVSHFITALSTTTHSHSTSPFLTWHTRLGHASIARIKAALPDVSLNQTDTCGTCMKGKVTKIPFKGHLDQTSHALEVVHGDLVGPITPSTNSGAKYFLTLVDQHTGFISITLLKDKSQAAEGILDFKTFFETQTGNKMKKLITDGGGEFCNNSLSESLKEHGIQHNVAPPYTPQHNGVAERANRTSIINMGRCILLQSGLAKEWWGEAVKTAMSTTNCLPSLSRSKTSPLEQMFKKVPNLRFFKPFGCKAWMVKPKQLRGSKFDPIAWEGVMIGYSNDYSCYRIVKLEDKKVIETRHAYFDESIFPSLKAINPSLDAFPHSILPDFAAPTILPFPDSPRSTDNHEEMDLDEVNEDVSGAQNNHHEDADMDEGPAEPCR</sequence>
<keyword evidence="2" id="KW-1185">Reference proteome</keyword>
<reference evidence="2" key="1">
    <citation type="journal article" date="2018" name="BMC Genomics">
        <title>Genomic insights into host adaptation between the wheat stripe rust pathogen (Puccinia striiformis f. sp. tritici) and the barley stripe rust pathogen (Puccinia striiformis f. sp. hordei).</title>
        <authorList>
            <person name="Xia C."/>
            <person name="Wang M."/>
            <person name="Yin C."/>
            <person name="Cornejo O.E."/>
            <person name="Hulbert S.H."/>
            <person name="Chen X."/>
        </authorList>
    </citation>
    <scope>NUCLEOTIDE SEQUENCE [LARGE SCALE GENOMIC DNA]</scope>
    <source>
        <strain evidence="2">93-210</strain>
    </source>
</reference>
<accession>A0ACC0EMK4</accession>
<dbReference type="EMBL" id="CM045868">
    <property type="protein sequence ID" value="KAI7956685.1"/>
    <property type="molecule type" value="Genomic_DNA"/>
</dbReference>
<organism evidence="1 2">
    <name type="scientific">Puccinia striiformis f. sp. tritici</name>
    <dbReference type="NCBI Taxonomy" id="168172"/>
    <lineage>
        <taxon>Eukaryota</taxon>
        <taxon>Fungi</taxon>
        <taxon>Dikarya</taxon>
        <taxon>Basidiomycota</taxon>
        <taxon>Pucciniomycotina</taxon>
        <taxon>Pucciniomycetes</taxon>
        <taxon>Pucciniales</taxon>
        <taxon>Pucciniaceae</taxon>
        <taxon>Puccinia</taxon>
    </lineage>
</organism>
<reference evidence="1 2" key="3">
    <citation type="journal article" date="2022" name="Microbiol. Spectr.">
        <title>Folding features and dynamics of 3D genome architecture in plant fungal pathogens.</title>
        <authorList>
            <person name="Xia C."/>
        </authorList>
    </citation>
    <scope>NUCLEOTIDE SEQUENCE [LARGE SCALE GENOMIC DNA]</scope>
    <source>
        <strain evidence="1 2">93-210</strain>
    </source>
</reference>
<dbReference type="Proteomes" id="UP001060170">
    <property type="component" value="Chromosome 4"/>
</dbReference>
<evidence type="ECO:0000313" key="2">
    <source>
        <dbReference type="Proteomes" id="UP001060170"/>
    </source>
</evidence>
<comment type="caution">
    <text evidence="1">The sequence shown here is derived from an EMBL/GenBank/DDBJ whole genome shotgun (WGS) entry which is preliminary data.</text>
</comment>
<proteinExistence type="predicted"/>
<protein>
    <submittedName>
        <fullName evidence="1">Uncharacterized protein</fullName>
    </submittedName>
</protein>
<evidence type="ECO:0000313" key="1">
    <source>
        <dbReference type="EMBL" id="KAI7956685.1"/>
    </source>
</evidence>
<reference evidence="2" key="2">
    <citation type="journal article" date="2018" name="Mol. Plant Microbe Interact.">
        <title>Genome sequence resources for the wheat stripe rust pathogen (Puccinia striiformis f. sp. tritici) and the barley stripe rust pathogen (Puccinia striiformis f. sp. hordei).</title>
        <authorList>
            <person name="Xia C."/>
            <person name="Wang M."/>
            <person name="Yin C."/>
            <person name="Cornejo O.E."/>
            <person name="Hulbert S.H."/>
            <person name="Chen X."/>
        </authorList>
    </citation>
    <scope>NUCLEOTIDE SEQUENCE [LARGE SCALE GENOMIC DNA]</scope>
    <source>
        <strain evidence="2">93-210</strain>
    </source>
</reference>